<accession>A0A8H7HGR7</accession>
<dbReference type="Gene3D" id="1.10.245.10">
    <property type="entry name" value="SWIB/MDM2 domain"/>
    <property type="match status" value="1"/>
</dbReference>
<reference evidence="2" key="1">
    <citation type="submission" date="2020-09" db="EMBL/GenBank/DDBJ databases">
        <title>Comparative genome analyses of four rice-infecting Rhizoctonia solani isolates reveal extensive enrichment of homogalacturonan modification genes.</title>
        <authorList>
            <person name="Lee D.-Y."/>
            <person name="Jeon J."/>
            <person name="Kim K.-T."/>
            <person name="Cheong K."/>
            <person name="Song H."/>
            <person name="Choi G."/>
            <person name="Ko J."/>
            <person name="Opiyo S.O."/>
            <person name="Zuo S."/>
            <person name="Madhav S."/>
            <person name="Lee Y.-H."/>
            <person name="Wang G.-L."/>
        </authorList>
    </citation>
    <scope>NUCLEOTIDE SEQUENCE</scope>
    <source>
        <strain evidence="2">AG1-IA YN-7</strain>
    </source>
</reference>
<evidence type="ECO:0000259" key="1">
    <source>
        <dbReference type="PROSITE" id="PS51925"/>
    </source>
</evidence>
<dbReference type="InterPro" id="IPR011990">
    <property type="entry name" value="TPR-like_helical_dom_sf"/>
</dbReference>
<dbReference type="InterPro" id="IPR019835">
    <property type="entry name" value="SWIB_domain"/>
</dbReference>
<dbReference type="SUPFAM" id="SSF47592">
    <property type="entry name" value="SWIB/MDM2 domain"/>
    <property type="match status" value="1"/>
</dbReference>
<dbReference type="EMBL" id="JACYCC010000021">
    <property type="protein sequence ID" value="KAF8685701.1"/>
    <property type="molecule type" value="Genomic_DNA"/>
</dbReference>
<dbReference type="Pfam" id="PF12770">
    <property type="entry name" value="CHAT"/>
    <property type="match status" value="1"/>
</dbReference>
<dbReference type="InterPro" id="IPR036885">
    <property type="entry name" value="SWIB_MDM2_dom_sf"/>
</dbReference>
<dbReference type="SUPFAM" id="SSF48452">
    <property type="entry name" value="TPR-like"/>
    <property type="match status" value="3"/>
</dbReference>
<sequence>MYRKLKIQTEVDEIDKDIELLSRVLSIKPDGHADRALLLIRLGNSYDKRFDVLGQLNDLHKTIEYRNVARTLISNDSTGLPELLIDLTISLCQRFERIGKTEDLDQAVIYGSTAITLTPENHPSLTNRLINLGAAHSCRFERLGNQEDLEKAIECESRAVALTPNDHPQLPGRIANLSISYSHRFRRLGELSDLEQAIQYGTRAVASTSDDHPSLPTRLANLGASHSYRFQRVGELSSLEKAIKLGSRSVVLTPHGHPDMSRRLANLGTSYTYRFRRLGEVDDLERAIKCESLAVSTTPDNHPDLPGRLANLAASLNSRFEHLNELNDLEKAIKCGSRAVSLTSDEHPSLPGRLANLGSFYEHRFQRLNQLDDLERAIKYELRAIDMTPNGHPDLPGLLANAGASYSSRFRRLGELSDLEQAIKYESRGVNLTNNDHPELPGRLFSLGSSYRYRFERLGELGDLERAIEYQSRAINLTPDGQPDLPERLAGLCICYNQQFKRTEEPLDLKKAIEYGSRAVSLTPDGHPDLPGRLDTLGSCYIRRFKRLDELDDLEKSIDYRRRAIVLTPDDHQDLPARLNNLVVSLNYRFERLGELDDLEAAVDRGSRAVSLIPNDHPDLPALLANIGTTHSYRFGRLGELNDLEQAIKFHHEAVILTPDDHHELPGRLANLGGSYTYRFERAGDLSDLQKGIEYGSRAIALTPDGHPEMPSRLANLGVCYDYRFKQLNNLNDLEHAIECNLCAVVSTPDNHPALPDYLANLGTSYYCQFQRLGEIVDVLKAIEYESRAVALIPDGHPYLSWQHFNLAKAYLSLSQYTEDPKHQQQSLDFFRLSVRSAAGTPRDRFGNAFKWAKQASRHKFLRPLEAYQAAIDLLPQFIWLGATTAQRYQDLLMAEALAVQAASAAIGSSEPALALEWLEHARCVVWNQNLMLRSPLDKLKSVDPCLAMHLQDVADSLYSASMESRESRAQKSVSVTPEQVAQEHRSLAKKYNELLAQIRKMPGFEDFLRPSKANVLVRAARHGPVVVINCYEDRCDALVVLPQQDSVQHLPLSKFSRDKAQSTRAEMEYLLRSDPVEGGTIKRRPVSLTQDIDFGNLLSDLWYGIVKPVLDHLGYSSNVSIAALPHITWCPTGILSFLPLHAAGDYDQPESRVFNYAVSSYTPTLTALLNTSPSTLTCDSQILVIAQAETPGQTKLPGTIKELACVKKHGQNKVNISELIDSQATKINVLDAMAKHDWVHFACHAQQNIHDPTRSGFFLQDGTLDLASINQGSFKNKGLAFLSACQTATGDDKLPDEVIHLASGMLMAGYSSVIGTMWPVADNDAAFVADKVYSQLMRNGEIGNGEAGKALHNAIAALREEIGEREFGRWVLFTHIGFLALVRPRDLAPSRLAMSTTYAVAQPQAPNLLQPPQELIRKRRKLASRALPDAVVRESRESGITDADLYEQLVEREKKLDWITQRKRIELQDGLQKMIKTRKTLRVFISHTCANQAWQASENTAPPNFETGEGVPSWTLRIQGRLLEPEGANSEGAGASTSAPKFSTFLKAMRVEIERDQSLYSEPNHTEWHNAPQEQPVNGFNITRRGDQPLTRIRIMLHLAPSDPSLVRFKLSPQLAHLLDMTSATRPDAISAMWNYVRSRGLFDKVDRRKVRSDEGLRTIANADMFDFHHIPDIVTRHLVQQEPIILNYELKLEANNPKPSPKAYDIVIDVDDVVLKTKLQEAYTAIAQGDQPEIQNLEEKTNQIISQINALSLKREFCKSYAANPQQFIHRWIASQSRDLDVILGQGGMAGTGNAKPGINLGDEDLRRSEFFRLPWVREAIGVYEGSRSLRVPDGATR</sequence>
<protein>
    <submittedName>
        <fullName evidence="2">TPR-like protein</fullName>
    </submittedName>
</protein>
<dbReference type="InterPro" id="IPR024983">
    <property type="entry name" value="CHAT_dom"/>
</dbReference>
<dbReference type="Pfam" id="PF02201">
    <property type="entry name" value="SWIB"/>
    <property type="match status" value="1"/>
</dbReference>
<dbReference type="SUPFAM" id="SSF81901">
    <property type="entry name" value="HCP-like"/>
    <property type="match status" value="1"/>
</dbReference>
<gene>
    <name evidence="2" type="ORF">RHS04_00420</name>
</gene>
<dbReference type="PANTHER" id="PTHR13844">
    <property type="entry name" value="SWI/SNF-RELATED MATRIX-ASSOCIATED ACTIN-DEPENDENT REGULATOR OF CHROMATIN SUBFAMILY D"/>
    <property type="match status" value="1"/>
</dbReference>
<dbReference type="InterPro" id="IPR003121">
    <property type="entry name" value="SWIB_MDM2_domain"/>
</dbReference>
<organism evidence="2 3">
    <name type="scientific">Rhizoctonia solani</name>
    <dbReference type="NCBI Taxonomy" id="456999"/>
    <lineage>
        <taxon>Eukaryota</taxon>
        <taxon>Fungi</taxon>
        <taxon>Dikarya</taxon>
        <taxon>Basidiomycota</taxon>
        <taxon>Agaricomycotina</taxon>
        <taxon>Agaricomycetes</taxon>
        <taxon>Cantharellales</taxon>
        <taxon>Ceratobasidiaceae</taxon>
        <taxon>Rhizoctonia</taxon>
    </lineage>
</organism>
<proteinExistence type="predicted"/>
<dbReference type="Gene3D" id="1.25.40.10">
    <property type="entry name" value="Tetratricopeptide repeat domain"/>
    <property type="match status" value="5"/>
</dbReference>
<evidence type="ECO:0000313" key="3">
    <source>
        <dbReference type="Proteomes" id="UP000650582"/>
    </source>
</evidence>
<name>A0A8H7HGR7_9AGAM</name>
<dbReference type="CDD" id="cd10568">
    <property type="entry name" value="SWIB_like"/>
    <property type="match status" value="1"/>
</dbReference>
<dbReference type="PROSITE" id="PS51925">
    <property type="entry name" value="SWIB_MDM2"/>
    <property type="match status" value="1"/>
</dbReference>
<evidence type="ECO:0000313" key="2">
    <source>
        <dbReference type="EMBL" id="KAF8685701.1"/>
    </source>
</evidence>
<comment type="caution">
    <text evidence="2">The sequence shown here is derived from an EMBL/GenBank/DDBJ whole genome shotgun (WGS) entry which is preliminary data.</text>
</comment>
<feature type="domain" description="DM2" evidence="1">
    <location>
        <begin position="1605"/>
        <end position="1682"/>
    </location>
</feature>
<dbReference type="SMART" id="SM00151">
    <property type="entry name" value="SWIB"/>
    <property type="match status" value="1"/>
</dbReference>
<dbReference type="Proteomes" id="UP000650582">
    <property type="component" value="Unassembled WGS sequence"/>
</dbReference>